<organism evidence="1 2">
    <name type="scientific">Candidatus Cryptobacteroides merdigallinarum</name>
    <dbReference type="NCBI Taxonomy" id="2840770"/>
    <lineage>
        <taxon>Bacteria</taxon>
        <taxon>Pseudomonadati</taxon>
        <taxon>Bacteroidota</taxon>
        <taxon>Bacteroidia</taxon>
        <taxon>Bacteroidales</taxon>
        <taxon>Candidatus Cryptobacteroides</taxon>
    </lineage>
</organism>
<reference evidence="1" key="2">
    <citation type="journal article" date="2021" name="PeerJ">
        <title>Extensive microbial diversity within the chicken gut microbiome revealed by metagenomics and culture.</title>
        <authorList>
            <person name="Gilroy R."/>
            <person name="Ravi A."/>
            <person name="Getino M."/>
            <person name="Pursley I."/>
            <person name="Horton D.L."/>
            <person name="Alikhan N.F."/>
            <person name="Baker D."/>
            <person name="Gharbi K."/>
            <person name="Hall N."/>
            <person name="Watson M."/>
            <person name="Adriaenssens E.M."/>
            <person name="Foster-Nyarko E."/>
            <person name="Jarju S."/>
            <person name="Secka A."/>
            <person name="Antonio M."/>
            <person name="Oren A."/>
            <person name="Chaudhuri R.R."/>
            <person name="La Ragione R."/>
            <person name="Hildebrand F."/>
            <person name="Pallen M.J."/>
        </authorList>
    </citation>
    <scope>NUCLEOTIDE SEQUENCE</scope>
    <source>
        <strain evidence="1">20514</strain>
    </source>
</reference>
<proteinExistence type="predicted"/>
<evidence type="ECO:0000313" key="1">
    <source>
        <dbReference type="EMBL" id="MBO8449004.1"/>
    </source>
</evidence>
<gene>
    <name evidence="1" type="ORF">IAC29_07020</name>
</gene>
<accession>A0A9D9EPR3</accession>
<protein>
    <recommendedName>
        <fullName evidence="3">Fimbrillin family protein</fullName>
    </recommendedName>
</protein>
<dbReference type="Proteomes" id="UP000810252">
    <property type="component" value="Unassembled WGS sequence"/>
</dbReference>
<comment type="caution">
    <text evidence="1">The sequence shown here is derived from an EMBL/GenBank/DDBJ whole genome shotgun (WGS) entry which is preliminary data.</text>
</comment>
<reference evidence="1" key="1">
    <citation type="submission" date="2020-10" db="EMBL/GenBank/DDBJ databases">
        <authorList>
            <person name="Gilroy R."/>
        </authorList>
    </citation>
    <scope>NUCLEOTIDE SEQUENCE</scope>
    <source>
        <strain evidence="1">20514</strain>
    </source>
</reference>
<dbReference type="PROSITE" id="PS51257">
    <property type="entry name" value="PROKAR_LIPOPROTEIN"/>
    <property type="match status" value="1"/>
</dbReference>
<name>A0A9D9EPR3_9BACT</name>
<evidence type="ECO:0000313" key="2">
    <source>
        <dbReference type="Proteomes" id="UP000810252"/>
    </source>
</evidence>
<sequence>MKKTLKFLLTAFVAVIAAGCKEDEGPVDYPVIGNLNISGRYVTYLHGSQGWVKEDQIGVFVTSDGIEQANLLYEPSEICPVLPNEYVPGLYDYDKKNYKDGDILLNPVGGASAGFKQGEHCVYAYTPYAEGNTTYSAVRLPSLASQEYIPIDGLIFFKREYNFAYARLSAPVSEYTSVTLSLGDFTSAFVQMTIPSPAFPDALEGKTVTKLVVSADKDIATSDAVINLATGEISGTMSKSIELDFGDGLALSRGRMETLYIVMCIDFDEALETTFSFTYTIDGQDYTITGTPSATMSSDGNLNMFGALSFPEE</sequence>
<dbReference type="AlphaFoldDB" id="A0A9D9EPR3"/>
<evidence type="ECO:0008006" key="3">
    <source>
        <dbReference type="Google" id="ProtNLM"/>
    </source>
</evidence>
<dbReference type="EMBL" id="JADIMQ010000100">
    <property type="protein sequence ID" value="MBO8449004.1"/>
    <property type="molecule type" value="Genomic_DNA"/>
</dbReference>